<sequence length="259" mass="28450">VCQEERREEEVFTLAMNMMDRFLSLVTIRRQQLQLLGTVCLFLASKIKESPPLDPHLLAQYTADSITVEEIRKWELLVLTRLKWDLAAITPHAFLDQIIARLQLKLPEAQMRMVREHATFFITVCATGLPEGVPPSDRDLDAVERGVAVHVHVTPDRHAGGHVLTAVPTRRPLREPSPSPRAVGWGGRGPPGAPWGQPQHCHILQSHEHALPLTFRGPPPGAQPPAPPPPGPGRAHSAPAAPAARARPEHRAESDLNAG</sequence>
<keyword evidence="1" id="KW-0195">Cyclin</keyword>
<dbReference type="InterPro" id="IPR013763">
    <property type="entry name" value="Cyclin-like_dom"/>
</dbReference>
<feature type="region of interest" description="Disordered" evidence="2">
    <location>
        <begin position="166"/>
        <end position="199"/>
    </location>
</feature>
<dbReference type="SMART" id="SM00385">
    <property type="entry name" value="CYCLIN"/>
    <property type="match status" value="1"/>
</dbReference>
<gene>
    <name evidence="4" type="ORF">C7M84_001244</name>
</gene>
<dbReference type="InterPro" id="IPR036915">
    <property type="entry name" value="Cyclin-like_sf"/>
</dbReference>
<protein>
    <recommendedName>
        <fullName evidence="3">Cyclin-like domain-containing protein</fullName>
    </recommendedName>
</protein>
<evidence type="ECO:0000256" key="2">
    <source>
        <dbReference type="SAM" id="MobiDB-lite"/>
    </source>
</evidence>
<dbReference type="FunFam" id="1.10.472.10:FF:000096">
    <property type="entry name" value="G1/S-specific cyclin-D3 isoform X2"/>
    <property type="match status" value="1"/>
</dbReference>
<evidence type="ECO:0000313" key="5">
    <source>
        <dbReference type="Proteomes" id="UP000283509"/>
    </source>
</evidence>
<name>A0A3R7N8D3_PENVA</name>
<dbReference type="Proteomes" id="UP000283509">
    <property type="component" value="Unassembled WGS sequence"/>
</dbReference>
<dbReference type="EMBL" id="QCYY01001165">
    <property type="protein sequence ID" value="ROT80019.1"/>
    <property type="molecule type" value="Genomic_DNA"/>
</dbReference>
<comment type="caution">
    <text evidence="4">The sequence shown here is derived from an EMBL/GenBank/DDBJ whole genome shotgun (WGS) entry which is preliminary data.</text>
</comment>
<dbReference type="InterPro" id="IPR039361">
    <property type="entry name" value="Cyclin"/>
</dbReference>
<dbReference type="STRING" id="6689.A0A3R7N8D3"/>
<feature type="compositionally biased region" description="Low complexity" evidence="2">
    <location>
        <begin position="233"/>
        <end position="245"/>
    </location>
</feature>
<feature type="compositionally biased region" description="Basic and acidic residues" evidence="2">
    <location>
        <begin position="246"/>
        <end position="259"/>
    </location>
</feature>
<dbReference type="Gene3D" id="1.10.472.10">
    <property type="entry name" value="Cyclin-like"/>
    <property type="match status" value="1"/>
</dbReference>
<feature type="compositionally biased region" description="Pro residues" evidence="2">
    <location>
        <begin position="217"/>
        <end position="232"/>
    </location>
</feature>
<reference evidence="4 5" key="1">
    <citation type="submission" date="2018-04" db="EMBL/GenBank/DDBJ databases">
        <authorList>
            <person name="Zhang X."/>
            <person name="Yuan J."/>
            <person name="Li F."/>
            <person name="Xiang J."/>
        </authorList>
    </citation>
    <scope>NUCLEOTIDE SEQUENCE [LARGE SCALE GENOMIC DNA]</scope>
    <source>
        <tissue evidence="4">Muscle</tissue>
    </source>
</reference>
<dbReference type="PANTHER" id="PTHR10177">
    <property type="entry name" value="CYCLINS"/>
    <property type="match status" value="1"/>
</dbReference>
<evidence type="ECO:0000313" key="4">
    <source>
        <dbReference type="EMBL" id="ROT80019.1"/>
    </source>
</evidence>
<dbReference type="InterPro" id="IPR006671">
    <property type="entry name" value="Cyclin_N"/>
</dbReference>
<dbReference type="AlphaFoldDB" id="A0A3R7N8D3"/>
<dbReference type="SUPFAM" id="SSF47954">
    <property type="entry name" value="Cyclin-like"/>
    <property type="match status" value="1"/>
</dbReference>
<keyword evidence="5" id="KW-1185">Reference proteome</keyword>
<comment type="similarity">
    <text evidence="1">Belongs to the cyclin family.</text>
</comment>
<dbReference type="OrthoDB" id="306099at2759"/>
<organism evidence="4 5">
    <name type="scientific">Penaeus vannamei</name>
    <name type="common">Whiteleg shrimp</name>
    <name type="synonym">Litopenaeus vannamei</name>
    <dbReference type="NCBI Taxonomy" id="6689"/>
    <lineage>
        <taxon>Eukaryota</taxon>
        <taxon>Metazoa</taxon>
        <taxon>Ecdysozoa</taxon>
        <taxon>Arthropoda</taxon>
        <taxon>Crustacea</taxon>
        <taxon>Multicrustacea</taxon>
        <taxon>Malacostraca</taxon>
        <taxon>Eumalacostraca</taxon>
        <taxon>Eucarida</taxon>
        <taxon>Decapoda</taxon>
        <taxon>Dendrobranchiata</taxon>
        <taxon>Penaeoidea</taxon>
        <taxon>Penaeidae</taxon>
        <taxon>Penaeus</taxon>
    </lineage>
</organism>
<evidence type="ECO:0000256" key="1">
    <source>
        <dbReference type="RuleBase" id="RU000383"/>
    </source>
</evidence>
<feature type="domain" description="Cyclin-like" evidence="3">
    <location>
        <begin position="1"/>
        <end position="80"/>
    </location>
</feature>
<evidence type="ECO:0000259" key="3">
    <source>
        <dbReference type="SMART" id="SM00385"/>
    </source>
</evidence>
<accession>A0A3R7N8D3</accession>
<feature type="region of interest" description="Disordered" evidence="2">
    <location>
        <begin position="212"/>
        <end position="259"/>
    </location>
</feature>
<reference evidence="4 5" key="2">
    <citation type="submission" date="2019-01" db="EMBL/GenBank/DDBJ databases">
        <title>The decoding of complex shrimp genome reveals the adaptation for benthos swimmer, frequently molting mechanism and breeding impact on genome.</title>
        <authorList>
            <person name="Sun Y."/>
            <person name="Gao Y."/>
            <person name="Yu Y."/>
        </authorList>
    </citation>
    <scope>NUCLEOTIDE SEQUENCE [LARGE SCALE GENOMIC DNA]</scope>
    <source>
        <tissue evidence="4">Muscle</tissue>
    </source>
</reference>
<feature type="non-terminal residue" evidence="4">
    <location>
        <position position="1"/>
    </location>
</feature>
<proteinExistence type="inferred from homology"/>
<dbReference type="Pfam" id="PF00134">
    <property type="entry name" value="Cyclin_N"/>
    <property type="match status" value="1"/>
</dbReference>